<proteinExistence type="predicted"/>
<dbReference type="RefSeq" id="WP_132882266.1">
    <property type="nucleotide sequence ID" value="NZ_JBBGZA010000001.1"/>
</dbReference>
<evidence type="ECO:0000313" key="3">
    <source>
        <dbReference type="Proteomes" id="UP001380365"/>
    </source>
</evidence>
<name>A0ABU8Q7G9_9SPHN</name>
<accession>A0ABU8Q7G9</accession>
<keyword evidence="3" id="KW-1185">Reference proteome</keyword>
<gene>
    <name evidence="2" type="ORF">WH159_13160</name>
</gene>
<sequence length="298" mass="32754">MIDIQGFGPCPRLGALRPRKRAADDPVSAGAFVRPSTSHSGAETMSFTRSTEAALTARQTRQLTKKFTAQLTERERGADRAVRRHSYDVDDSRAQVFRPIGDGTKRGAMGWIDCLLQVAREYDDQHRDDGGKRPLGWTGLAVLEVLLGRRGRRRIPIDFKTGRLDPAIDTIAEATGLVRVTVVRALARLKATGFLQWVRRSRRTGNDGLFAPQRKQTSNAYFFDLGQLPKNVLQRFRDLLGRKQRAQAAATDRAVESPTEAPANHAEPQDSGLRAAIRSLSCSLSASTPSSPAIPVQG</sequence>
<feature type="region of interest" description="Disordered" evidence="1">
    <location>
        <begin position="247"/>
        <end position="272"/>
    </location>
</feature>
<feature type="compositionally biased region" description="Polar residues" evidence="1">
    <location>
        <begin position="35"/>
        <end position="45"/>
    </location>
</feature>
<reference evidence="2 3" key="1">
    <citation type="submission" date="2023-12" db="EMBL/GenBank/DDBJ databases">
        <title>Gut-associated functions are favored during microbiome assembly across C. elegans life.</title>
        <authorList>
            <person name="Zimmermann J."/>
        </authorList>
    </citation>
    <scope>NUCLEOTIDE SEQUENCE [LARGE SCALE GENOMIC DNA]</scope>
    <source>
        <strain evidence="2 3">JUb134</strain>
    </source>
</reference>
<organism evidence="2 3">
    <name type="scientific">Sphingomonas molluscorum</name>
    <dbReference type="NCBI Taxonomy" id="418184"/>
    <lineage>
        <taxon>Bacteria</taxon>
        <taxon>Pseudomonadati</taxon>
        <taxon>Pseudomonadota</taxon>
        <taxon>Alphaproteobacteria</taxon>
        <taxon>Sphingomonadales</taxon>
        <taxon>Sphingomonadaceae</taxon>
        <taxon>Sphingomonas</taxon>
    </lineage>
</organism>
<evidence type="ECO:0008006" key="4">
    <source>
        <dbReference type="Google" id="ProtNLM"/>
    </source>
</evidence>
<feature type="region of interest" description="Disordered" evidence="1">
    <location>
        <begin position="13"/>
        <end position="45"/>
    </location>
</feature>
<dbReference type="Proteomes" id="UP001380365">
    <property type="component" value="Unassembled WGS sequence"/>
</dbReference>
<comment type="caution">
    <text evidence="2">The sequence shown here is derived from an EMBL/GenBank/DDBJ whole genome shotgun (WGS) entry which is preliminary data.</text>
</comment>
<dbReference type="EMBL" id="JBBGZA010000001">
    <property type="protein sequence ID" value="MEJ5095483.1"/>
    <property type="molecule type" value="Genomic_DNA"/>
</dbReference>
<evidence type="ECO:0000313" key="2">
    <source>
        <dbReference type="EMBL" id="MEJ5095483.1"/>
    </source>
</evidence>
<protein>
    <recommendedName>
        <fullName evidence="4">Replication protein A</fullName>
    </recommendedName>
</protein>
<evidence type="ECO:0000256" key="1">
    <source>
        <dbReference type="SAM" id="MobiDB-lite"/>
    </source>
</evidence>